<dbReference type="Proteomes" id="UP000826014">
    <property type="component" value="Chromosome"/>
</dbReference>
<evidence type="ECO:0000259" key="6">
    <source>
        <dbReference type="Pfam" id="PF00081"/>
    </source>
</evidence>
<dbReference type="SUPFAM" id="SSF46609">
    <property type="entry name" value="Fe,Mn superoxide dismutase (SOD), N-terminal domain"/>
    <property type="match status" value="1"/>
</dbReference>
<dbReference type="PROSITE" id="PS00088">
    <property type="entry name" value="SOD_MN"/>
    <property type="match status" value="1"/>
</dbReference>
<dbReference type="PRINTS" id="PR01703">
    <property type="entry name" value="MNSODISMTASE"/>
</dbReference>
<dbReference type="InterPro" id="IPR019832">
    <property type="entry name" value="Mn/Fe_SOD_C"/>
</dbReference>
<evidence type="ECO:0000259" key="7">
    <source>
        <dbReference type="Pfam" id="PF02777"/>
    </source>
</evidence>
<evidence type="ECO:0000313" key="8">
    <source>
        <dbReference type="EMBL" id="QYF49233.1"/>
    </source>
</evidence>
<dbReference type="EMBL" id="CP075587">
    <property type="protein sequence ID" value="QYF49233.1"/>
    <property type="molecule type" value="Genomic_DNA"/>
</dbReference>
<keyword evidence="3 5" id="KW-0479">Metal-binding</keyword>
<sequence>MSAPYTLPDLSYDFSALEPVISAEIMKLHYSKHHAGYVANLNAALEKYAEAEKKRDLSTTIELQQAIKFNGGGHLNHSIFWTNLAPIDKGGGEKPKGDFLKAIIEQFGSLEHLIEQLSSITIAIQGSGWGWLGYNRVEKKIVMTTCANQDPLCIKKYVPLLGIDVWEHAYYLDYKNVRADYIKNIFKVVNWKNVEERFLSAKK</sequence>
<dbReference type="InterPro" id="IPR050265">
    <property type="entry name" value="Fe/Mn_Superoxide_Dismutase"/>
</dbReference>
<name>A0ABX8V1Z6_9BACT</name>
<comment type="function">
    <text evidence="5">Destroys radicals which are normally produced within the cells and which are toxic to biological systems.</text>
</comment>
<dbReference type="SUPFAM" id="SSF54719">
    <property type="entry name" value="Fe,Mn superoxide dismutase (SOD), C-terminal domain"/>
    <property type="match status" value="1"/>
</dbReference>
<keyword evidence="9" id="KW-1185">Reference proteome</keyword>
<dbReference type="RefSeq" id="WP_215216490.1">
    <property type="nucleotide sequence ID" value="NZ_CP075587.1"/>
</dbReference>
<dbReference type="InterPro" id="IPR019833">
    <property type="entry name" value="Mn/Fe_SOD_BS"/>
</dbReference>
<feature type="domain" description="Manganese/iron superoxide dismutase C-terminal" evidence="7">
    <location>
        <begin position="95"/>
        <end position="197"/>
    </location>
</feature>
<organism evidence="8 9">
    <name type="scientific">Candidatus Rhabdochlamydia oedothoracis</name>
    <dbReference type="NCBI Taxonomy" id="2720720"/>
    <lineage>
        <taxon>Bacteria</taxon>
        <taxon>Pseudomonadati</taxon>
        <taxon>Chlamydiota</taxon>
        <taxon>Chlamydiia</taxon>
        <taxon>Parachlamydiales</taxon>
        <taxon>Candidatus Rhabdochlamydiaceae</taxon>
        <taxon>Candidatus Rhabdochlamydia</taxon>
    </lineage>
</organism>
<dbReference type="Gene3D" id="3.55.40.20">
    <property type="entry name" value="Iron/manganese superoxide dismutase, C-terminal domain"/>
    <property type="match status" value="1"/>
</dbReference>
<dbReference type="PIRSF" id="PIRSF000349">
    <property type="entry name" value="SODismutase"/>
    <property type="match status" value="1"/>
</dbReference>
<evidence type="ECO:0000256" key="5">
    <source>
        <dbReference type="RuleBase" id="RU000414"/>
    </source>
</evidence>
<evidence type="ECO:0000256" key="4">
    <source>
        <dbReference type="ARBA" id="ARBA00023002"/>
    </source>
</evidence>
<protein>
    <recommendedName>
        <fullName evidence="2 5">Superoxide dismutase</fullName>
        <ecNumber evidence="2 5">1.15.1.1</ecNumber>
    </recommendedName>
</protein>
<dbReference type="InterPro" id="IPR001189">
    <property type="entry name" value="Mn/Fe_SOD"/>
</dbReference>
<evidence type="ECO:0000256" key="1">
    <source>
        <dbReference type="ARBA" id="ARBA00008714"/>
    </source>
</evidence>
<dbReference type="PANTHER" id="PTHR11404">
    <property type="entry name" value="SUPEROXIDE DISMUTASE 2"/>
    <property type="match status" value="1"/>
</dbReference>
<dbReference type="Gene3D" id="1.10.287.990">
    <property type="entry name" value="Fe,Mn superoxide dismutase (SOD) domain"/>
    <property type="match status" value="1"/>
</dbReference>
<dbReference type="InterPro" id="IPR019831">
    <property type="entry name" value="Mn/Fe_SOD_N"/>
</dbReference>
<comment type="catalytic activity">
    <reaction evidence="5">
        <text>2 superoxide + 2 H(+) = H2O2 + O2</text>
        <dbReference type="Rhea" id="RHEA:20696"/>
        <dbReference type="ChEBI" id="CHEBI:15378"/>
        <dbReference type="ChEBI" id="CHEBI:15379"/>
        <dbReference type="ChEBI" id="CHEBI:16240"/>
        <dbReference type="ChEBI" id="CHEBI:18421"/>
        <dbReference type="EC" id="1.15.1.1"/>
    </reaction>
</comment>
<accession>A0ABX8V1Z6</accession>
<dbReference type="EC" id="1.15.1.1" evidence="2 5"/>
<evidence type="ECO:0000256" key="2">
    <source>
        <dbReference type="ARBA" id="ARBA00012682"/>
    </source>
</evidence>
<dbReference type="InterPro" id="IPR036324">
    <property type="entry name" value="Mn/Fe_SOD_N_sf"/>
</dbReference>
<evidence type="ECO:0000256" key="3">
    <source>
        <dbReference type="ARBA" id="ARBA00022723"/>
    </source>
</evidence>
<comment type="similarity">
    <text evidence="1 5">Belongs to the iron/manganese superoxide dismutase family.</text>
</comment>
<dbReference type="InterPro" id="IPR036314">
    <property type="entry name" value="SOD_C_sf"/>
</dbReference>
<dbReference type="GO" id="GO:0004784">
    <property type="term" value="F:superoxide dismutase activity"/>
    <property type="evidence" value="ECO:0007669"/>
    <property type="project" value="UniProtKB-EC"/>
</dbReference>
<gene>
    <name evidence="8" type="ORF">RHABOEDO_001533</name>
</gene>
<dbReference type="Pfam" id="PF00081">
    <property type="entry name" value="Sod_Fe_N"/>
    <property type="match status" value="1"/>
</dbReference>
<feature type="domain" description="Manganese/iron superoxide dismutase N-terminal" evidence="6">
    <location>
        <begin position="5"/>
        <end position="85"/>
    </location>
</feature>
<keyword evidence="4 5" id="KW-0560">Oxidoreductase</keyword>
<dbReference type="Pfam" id="PF02777">
    <property type="entry name" value="Sod_Fe_C"/>
    <property type="match status" value="1"/>
</dbReference>
<proteinExistence type="inferred from homology"/>
<reference evidence="8 9" key="1">
    <citation type="journal article" date="2022" name="bioRxiv">
        <title>Ecology and evolution of chlamydial symbionts of arthropods.</title>
        <authorList>
            <person name="Halter T."/>
            <person name="Koestlbacher S."/>
            <person name="Collingro A."/>
            <person name="Sixt B.S."/>
            <person name="Toenshoff E.R."/>
            <person name="Hendrickx F."/>
            <person name="Kostanjsek R."/>
            <person name="Horn M."/>
        </authorList>
    </citation>
    <scope>NUCLEOTIDE SEQUENCE [LARGE SCALE GENOMIC DNA]</scope>
    <source>
        <strain evidence="8">W744xW776</strain>
    </source>
</reference>
<evidence type="ECO:0000313" key="9">
    <source>
        <dbReference type="Proteomes" id="UP000826014"/>
    </source>
</evidence>
<dbReference type="PANTHER" id="PTHR11404:SF6">
    <property type="entry name" value="SUPEROXIDE DISMUTASE [MN], MITOCHONDRIAL"/>
    <property type="match status" value="1"/>
</dbReference>